<gene>
    <name evidence="2" type="ORF">L3X39_06280</name>
</gene>
<proteinExistence type="predicted"/>
<evidence type="ECO:0000313" key="3">
    <source>
        <dbReference type="Proteomes" id="UP001200022"/>
    </source>
</evidence>
<evidence type="ECO:0000313" key="2">
    <source>
        <dbReference type="EMBL" id="MCF7560241.1"/>
    </source>
</evidence>
<accession>A0ABS9II76</accession>
<dbReference type="Proteomes" id="UP001200022">
    <property type="component" value="Unassembled WGS sequence"/>
</dbReference>
<dbReference type="EMBL" id="JAKKDV010000002">
    <property type="protein sequence ID" value="MCF7560241.1"/>
    <property type="molecule type" value="Genomic_DNA"/>
</dbReference>
<comment type="caution">
    <text evidence="2">The sequence shown here is derived from an EMBL/GenBank/DDBJ whole genome shotgun (WGS) entry which is preliminary data.</text>
</comment>
<feature type="signal peptide" evidence="1">
    <location>
        <begin position="1"/>
        <end position="28"/>
    </location>
</feature>
<keyword evidence="3" id="KW-1185">Reference proteome</keyword>
<feature type="chain" id="PRO_5046860028" description="Lipocalin-like domain-containing protein" evidence="1">
    <location>
        <begin position="29"/>
        <end position="118"/>
    </location>
</feature>
<keyword evidence="1" id="KW-0732">Signal</keyword>
<dbReference type="RefSeq" id="WP_237230924.1">
    <property type="nucleotide sequence ID" value="NZ_JAKKDV010000002.1"/>
</dbReference>
<sequence length="118" mass="13719">MKTIVIKTVLILFITVCSSSCISSKNYANRVKTWEGHDVNNLITSWGPPADVYTMPNGNKMYTWLYTNDGYITKRYNEYLNQIEERKETYYCKTTFTANANNTIINWRFQGNACVAFK</sequence>
<protein>
    <recommendedName>
        <fullName evidence="4">Lipocalin-like domain-containing protein</fullName>
    </recommendedName>
</protein>
<reference evidence="2 3" key="1">
    <citation type="submission" date="2022-01" db="EMBL/GenBank/DDBJ databases">
        <title>Draft genome sequence of Sabulilitoribacter multivorans KCTC 32326.</title>
        <authorList>
            <person name="Oh J.-S."/>
        </authorList>
    </citation>
    <scope>NUCLEOTIDE SEQUENCE [LARGE SCALE GENOMIC DNA]</scope>
    <source>
        <strain evidence="2 3">M-M16</strain>
    </source>
</reference>
<name>A0ABS9II76_9FLAO</name>
<evidence type="ECO:0000256" key="1">
    <source>
        <dbReference type="SAM" id="SignalP"/>
    </source>
</evidence>
<organism evidence="2 3">
    <name type="scientific">Flaviramulus multivorans</name>
    <dbReference type="NCBI Taxonomy" id="1304750"/>
    <lineage>
        <taxon>Bacteria</taxon>
        <taxon>Pseudomonadati</taxon>
        <taxon>Bacteroidota</taxon>
        <taxon>Flavobacteriia</taxon>
        <taxon>Flavobacteriales</taxon>
        <taxon>Flavobacteriaceae</taxon>
        <taxon>Flaviramulus</taxon>
    </lineage>
</organism>
<evidence type="ECO:0008006" key="4">
    <source>
        <dbReference type="Google" id="ProtNLM"/>
    </source>
</evidence>